<evidence type="ECO:0000256" key="2">
    <source>
        <dbReference type="SAM" id="SignalP"/>
    </source>
</evidence>
<dbReference type="EMBL" id="JACIJE010000001">
    <property type="protein sequence ID" value="MBB5688182.1"/>
    <property type="molecule type" value="Genomic_DNA"/>
</dbReference>
<keyword evidence="4" id="KW-1185">Reference proteome</keyword>
<organism evidence="3 4">
    <name type="scientific">Neoroseomonas alkaliterrae</name>
    <dbReference type="NCBI Taxonomy" id="1452450"/>
    <lineage>
        <taxon>Bacteria</taxon>
        <taxon>Pseudomonadati</taxon>
        <taxon>Pseudomonadota</taxon>
        <taxon>Alphaproteobacteria</taxon>
        <taxon>Acetobacterales</taxon>
        <taxon>Acetobacteraceae</taxon>
        <taxon>Neoroseomonas</taxon>
    </lineage>
</organism>
<proteinExistence type="predicted"/>
<protein>
    <recommendedName>
        <fullName evidence="5">Lipoprotein</fullName>
    </recommendedName>
</protein>
<evidence type="ECO:0008006" key="5">
    <source>
        <dbReference type="Google" id="ProtNLM"/>
    </source>
</evidence>
<name>A0A840Y0L1_9PROT</name>
<gene>
    <name evidence="3" type="ORF">FHS88_000292</name>
</gene>
<dbReference type="RefSeq" id="WP_184480577.1">
    <property type="nucleotide sequence ID" value="NZ_JACIJE010000001.1"/>
</dbReference>
<sequence length="182" mass="17771">MPTAAPLLACLLPLLALGCAAEGPEEAAAAMRDALASTRASLALAGVAPAPAAAPADAPRPAARAASPALPAALPQPGAPRARGVAPPASAAALMGARAEDLRRMLGEPSLSRADGDAEIWLYEAPACRLDVILYAEGGALRVAHAAARALAEGGAVTEAACLAAIAAAPATAPWPGTGRRA</sequence>
<evidence type="ECO:0000313" key="4">
    <source>
        <dbReference type="Proteomes" id="UP000562254"/>
    </source>
</evidence>
<evidence type="ECO:0000256" key="1">
    <source>
        <dbReference type="SAM" id="MobiDB-lite"/>
    </source>
</evidence>
<feature type="signal peptide" evidence="2">
    <location>
        <begin position="1"/>
        <end position="21"/>
    </location>
</feature>
<feature type="region of interest" description="Disordered" evidence="1">
    <location>
        <begin position="55"/>
        <end position="86"/>
    </location>
</feature>
<dbReference type="Proteomes" id="UP000562254">
    <property type="component" value="Unassembled WGS sequence"/>
</dbReference>
<evidence type="ECO:0000313" key="3">
    <source>
        <dbReference type="EMBL" id="MBB5688182.1"/>
    </source>
</evidence>
<accession>A0A840Y0L1</accession>
<feature type="chain" id="PRO_5033021280" description="Lipoprotein" evidence="2">
    <location>
        <begin position="22"/>
        <end position="182"/>
    </location>
</feature>
<keyword evidence="2" id="KW-0732">Signal</keyword>
<dbReference type="AlphaFoldDB" id="A0A840Y0L1"/>
<comment type="caution">
    <text evidence="3">The sequence shown here is derived from an EMBL/GenBank/DDBJ whole genome shotgun (WGS) entry which is preliminary data.</text>
</comment>
<reference evidence="3 4" key="1">
    <citation type="submission" date="2020-08" db="EMBL/GenBank/DDBJ databases">
        <title>Genomic Encyclopedia of Type Strains, Phase IV (KMG-IV): sequencing the most valuable type-strain genomes for metagenomic binning, comparative biology and taxonomic classification.</title>
        <authorList>
            <person name="Goeker M."/>
        </authorList>
    </citation>
    <scope>NUCLEOTIDE SEQUENCE [LARGE SCALE GENOMIC DNA]</scope>
    <source>
        <strain evidence="3 4">DSM 25895</strain>
    </source>
</reference>